<accession>A0A8T0PI88</accession>
<protein>
    <submittedName>
        <fullName evidence="1">Uncharacterized protein</fullName>
    </submittedName>
</protein>
<dbReference type="AlphaFoldDB" id="A0A8T0PI88"/>
<dbReference type="Proteomes" id="UP000823388">
    <property type="component" value="Chromosome 8K"/>
</dbReference>
<sequence>MTTQDQQARRCLTEGGGREIENKDDLKSTCHVILRTHKVEQMTIVSTSVHGHPSFIAGLFGWSLSCSSNCFLSASSWEPISRTSLSLVRFLISSNGNVNPLQQ</sequence>
<comment type="caution">
    <text evidence="1">The sequence shown here is derived from an EMBL/GenBank/DDBJ whole genome shotgun (WGS) entry which is preliminary data.</text>
</comment>
<name>A0A8T0PI88_PANVG</name>
<evidence type="ECO:0000313" key="1">
    <source>
        <dbReference type="EMBL" id="KAG2561300.1"/>
    </source>
</evidence>
<gene>
    <name evidence="1" type="ORF">PVAP13_8KG153200</name>
</gene>
<proteinExistence type="predicted"/>
<reference evidence="1" key="1">
    <citation type="submission" date="2020-05" db="EMBL/GenBank/DDBJ databases">
        <title>WGS assembly of Panicum virgatum.</title>
        <authorList>
            <person name="Lovell J.T."/>
            <person name="Jenkins J."/>
            <person name="Shu S."/>
            <person name="Juenger T.E."/>
            <person name="Schmutz J."/>
        </authorList>
    </citation>
    <scope>NUCLEOTIDE SEQUENCE</scope>
    <source>
        <strain evidence="1">AP13</strain>
    </source>
</reference>
<keyword evidence="2" id="KW-1185">Reference proteome</keyword>
<organism evidence="1 2">
    <name type="scientific">Panicum virgatum</name>
    <name type="common">Blackwell switchgrass</name>
    <dbReference type="NCBI Taxonomy" id="38727"/>
    <lineage>
        <taxon>Eukaryota</taxon>
        <taxon>Viridiplantae</taxon>
        <taxon>Streptophyta</taxon>
        <taxon>Embryophyta</taxon>
        <taxon>Tracheophyta</taxon>
        <taxon>Spermatophyta</taxon>
        <taxon>Magnoliopsida</taxon>
        <taxon>Liliopsida</taxon>
        <taxon>Poales</taxon>
        <taxon>Poaceae</taxon>
        <taxon>PACMAD clade</taxon>
        <taxon>Panicoideae</taxon>
        <taxon>Panicodae</taxon>
        <taxon>Paniceae</taxon>
        <taxon>Panicinae</taxon>
        <taxon>Panicum</taxon>
        <taxon>Panicum sect. Hiantes</taxon>
    </lineage>
</organism>
<dbReference type="EMBL" id="CM029051">
    <property type="protein sequence ID" value="KAG2561300.1"/>
    <property type="molecule type" value="Genomic_DNA"/>
</dbReference>
<evidence type="ECO:0000313" key="2">
    <source>
        <dbReference type="Proteomes" id="UP000823388"/>
    </source>
</evidence>